<dbReference type="PATRIC" id="fig|935198.13.peg.3110"/>
<dbReference type="EMBL" id="CP001056">
    <property type="protein sequence ID" value="ACD23790.1"/>
    <property type="molecule type" value="Genomic_DNA"/>
</dbReference>
<name>B2TQ74_CLOBB</name>
<accession>B2TQ74</accession>
<dbReference type="KEGG" id="cbk:CLL_A3145"/>
<organism evidence="1">
    <name type="scientific">Clostridium botulinum (strain Eklund 17B / Type B)</name>
    <dbReference type="NCBI Taxonomy" id="935198"/>
    <lineage>
        <taxon>Bacteria</taxon>
        <taxon>Bacillati</taxon>
        <taxon>Bacillota</taxon>
        <taxon>Clostridia</taxon>
        <taxon>Eubacteriales</taxon>
        <taxon>Clostridiaceae</taxon>
        <taxon>Clostridium</taxon>
    </lineage>
</organism>
<dbReference type="AlphaFoldDB" id="B2TQ74"/>
<accession>U4PJU4</accession>
<reference evidence="1" key="2">
    <citation type="submission" date="2009-08" db="EMBL/GenBank/DDBJ databases">
        <authorList>
            <person name="Shrivastava S."/>
            <person name="Brinkac L.M."/>
            <person name="Dodson R.J."/>
            <person name="Harkins D.M."/>
            <person name="Durkin A.S."/>
            <person name="Sutton G."/>
        </authorList>
    </citation>
    <scope>NUCLEOTIDE SEQUENCE</scope>
    <source>
        <strain evidence="1">Eklund 17B</strain>
    </source>
</reference>
<protein>
    <submittedName>
        <fullName evidence="1">Uncharacterized protein</fullName>
    </submittedName>
</protein>
<gene>
    <name evidence="1" type="ordered locus">CLL_A3145</name>
</gene>
<proteinExistence type="predicted"/>
<reference evidence="1" key="1">
    <citation type="submission" date="2009-06" db="EMBL/GenBank/DDBJ databases">
        <authorList>
            <consortium name="US DOE Joint Genome Institute (JGI-PGF)"/>
            <person name="Lucas S."/>
            <person name="Copeland A."/>
            <person name="Lapidus A."/>
            <person name="Glavina del Rio T."/>
            <person name="Dalin E."/>
            <person name="Tice H."/>
            <person name="Bruce D."/>
            <person name="Goodwin L."/>
            <person name="Pitluck S."/>
            <person name="Kyrpides N."/>
            <person name="Mavromatis K."/>
            <person name="Ivanova N."/>
            <person name="Saunders E."/>
            <person name="Brettin T."/>
            <person name="Detter J.C."/>
            <person name="Han C."/>
            <person name="Larimer F."/>
            <person name="Land M."/>
            <person name="Hauser L."/>
            <person name="Markowitz V."/>
            <person name="Cheng J.-F."/>
            <person name="Hugenholtz P."/>
            <person name="Woyke T."/>
            <person name="Wu D."/>
            <person name="Gronow S."/>
            <person name="Klenk H.-P."/>
            <person name="Eisen J.A."/>
        </authorList>
    </citation>
    <scope>NUCLEOTIDE SEQUENCE</scope>
    <source>
        <strain evidence="1">Eklund 17B</strain>
    </source>
</reference>
<sequence>MILIYRDCLIEGILNFLRIADQLTFFIEFITYNYNKKEENVLY</sequence>
<evidence type="ECO:0000313" key="1">
    <source>
        <dbReference type="EMBL" id="ACD23790.1"/>
    </source>
</evidence>
<dbReference type="HOGENOM" id="CLU_3231621_0_0_9"/>